<name>A0AB39D9I2_9BURK</name>
<evidence type="ECO:0000313" key="1">
    <source>
        <dbReference type="EMBL" id="XDJ50795.1"/>
    </source>
</evidence>
<accession>A0AB39D9I2</accession>
<dbReference type="EMBL" id="CP158255">
    <property type="protein sequence ID" value="XDJ50795.1"/>
    <property type="molecule type" value="Genomic_DNA"/>
</dbReference>
<proteinExistence type="predicted"/>
<dbReference type="RefSeq" id="WP_043681726.1">
    <property type="nucleotide sequence ID" value="NZ_CP158255.1"/>
</dbReference>
<sequence length="99" mass="11742">MLQIKCPWCGERAESEFSYGGEAGIVRPVDNASMDDREWGDYVFMRRNTFGLFREQWVHTHGCRRWFIAERDTRTYDIRGYETFADQSHETAEPIREAV</sequence>
<dbReference type="GO" id="GO:0046653">
    <property type="term" value="P:tetrahydrofolate metabolic process"/>
    <property type="evidence" value="ECO:0007669"/>
    <property type="project" value="InterPro"/>
</dbReference>
<dbReference type="Gene3D" id="3.30.2270.10">
    <property type="entry name" value="Folate-binding superfamily"/>
    <property type="match status" value="1"/>
</dbReference>
<organism evidence="1">
    <name type="scientific">Castellaniella ginsengisoli</name>
    <dbReference type="NCBI Taxonomy" id="546114"/>
    <lineage>
        <taxon>Bacteria</taxon>
        <taxon>Pseudomonadati</taxon>
        <taxon>Pseudomonadota</taxon>
        <taxon>Betaproteobacteria</taxon>
        <taxon>Burkholderiales</taxon>
        <taxon>Alcaligenaceae</taxon>
        <taxon>Castellaniella</taxon>
    </lineage>
</organism>
<gene>
    <name evidence="1" type="ORF">ABRZ09_02710</name>
</gene>
<protein>
    <submittedName>
        <fullName evidence="1">Sarcosine oxidase subunit delta</fullName>
    </submittedName>
</protein>
<dbReference type="InterPro" id="IPR038561">
    <property type="entry name" value="SoxD_sf"/>
</dbReference>
<reference evidence="1" key="1">
    <citation type="submission" date="2024-05" db="EMBL/GenBank/DDBJ databases">
        <authorList>
            <person name="Luo Y.-C."/>
            <person name="Nicholds J."/>
            <person name="Mortimer T."/>
            <person name="Maboni G."/>
        </authorList>
    </citation>
    <scope>NUCLEOTIDE SEQUENCE</scope>
    <source>
        <strain evidence="1">151108</strain>
    </source>
</reference>
<dbReference type="AlphaFoldDB" id="A0AB39D9I2"/>
<dbReference type="InterPro" id="IPR006279">
    <property type="entry name" value="SoxD"/>
</dbReference>
<dbReference type="GO" id="GO:0008115">
    <property type="term" value="F:sarcosine oxidase activity"/>
    <property type="evidence" value="ECO:0007669"/>
    <property type="project" value="InterPro"/>
</dbReference>
<dbReference type="Pfam" id="PF04267">
    <property type="entry name" value="SoxD"/>
    <property type="match status" value="1"/>
</dbReference>